<name>A0AAW1MJR6_POPJA</name>
<dbReference type="PANTHER" id="PTHR47890">
    <property type="entry name" value="LD24308P"/>
    <property type="match status" value="1"/>
</dbReference>
<comment type="caution">
    <text evidence="1">The sequence shown here is derived from an EMBL/GenBank/DDBJ whole genome shotgun (WGS) entry which is preliminary data.</text>
</comment>
<evidence type="ECO:0000313" key="1">
    <source>
        <dbReference type="EMBL" id="KAK9746493.1"/>
    </source>
</evidence>
<dbReference type="PANTHER" id="PTHR47890:SF1">
    <property type="entry name" value="LD24308P"/>
    <property type="match status" value="1"/>
</dbReference>
<organism evidence="1 2">
    <name type="scientific">Popillia japonica</name>
    <name type="common">Japanese beetle</name>
    <dbReference type="NCBI Taxonomy" id="7064"/>
    <lineage>
        <taxon>Eukaryota</taxon>
        <taxon>Metazoa</taxon>
        <taxon>Ecdysozoa</taxon>
        <taxon>Arthropoda</taxon>
        <taxon>Hexapoda</taxon>
        <taxon>Insecta</taxon>
        <taxon>Pterygota</taxon>
        <taxon>Neoptera</taxon>
        <taxon>Endopterygota</taxon>
        <taxon>Coleoptera</taxon>
        <taxon>Polyphaga</taxon>
        <taxon>Scarabaeiformia</taxon>
        <taxon>Scarabaeidae</taxon>
        <taxon>Rutelinae</taxon>
        <taxon>Popillia</taxon>
    </lineage>
</organism>
<protein>
    <submittedName>
        <fullName evidence="1">Uncharacterized protein</fullName>
    </submittedName>
</protein>
<sequence>MKAYAVVQFSYDILRIYGTGYYEKESKLANETFRTILKELFAATVQRAVNVSRHFWRPDPEEYKRGDNYLEISRLVQGYIANEKILNEDKNCFGNCEIFKEVNISMCQNDPFCRNQTRCGGKVYSCHSIDTNDMKICLAPTGTTRRYDYIEHVNGILGVNSSCPMPIMNVAALGQCPYCMCFCDDDIIFSDRYFNLKEAKSDITKNKVVTGLRLTKIKRMIYLQVQQGEMLPYGIINVTTLEWVPVNKSRITISNIYDKKDYWKMKGNDKAVNLDVIQVDIKEKLQEVLTGVRFAAVNYERTPGDIRIHLSLEIRLSTFNLKSGKLRAIESAHTWQSFESTISSPKKRTQIPNEGLDIPTRTKSKNTIVSNEDQFVEFTHTDILRDVGQTTIPFIDSQDVVTRVPTPLSGAGLYYKSSPGYGENYLELTKLLQRYVVNEKLLNINEPCYGQCEKFKEITKLLNINEPCYGQCEKFKEITILKCQKDPFCGEQAQCNGEAYDCRSVNPIEMQICAAPKGSPIEMQICAAVSNLINIQLFSKIVQPKGSTRRYDYIEYDNHDVLGVKSNCSTSLINLDGLIGWCPYCMCFCDDQNSSSSDRFFSLRQVVSDTKQNKVVTGIRFTKRNKIIHLQVQQGEILPYGVINVTSLEWVPIDNFKINDRTKFHFESDRLFPTSGSHTWYRNLKTEFSPYNPRTRIPTEDLDIPTKTKSRNTIVSKGDQFVEFTHTDITKDVGQTTIPFIDSQDVVTKVPTPLVGAGLYYKSSPGYGGFIGLKIVTYNFTQQL</sequence>
<keyword evidence="2" id="KW-1185">Reference proteome</keyword>
<dbReference type="EMBL" id="JASPKY010000039">
    <property type="protein sequence ID" value="KAK9746493.1"/>
    <property type="molecule type" value="Genomic_DNA"/>
</dbReference>
<proteinExistence type="predicted"/>
<dbReference type="InterPro" id="IPR032062">
    <property type="entry name" value="DUF4803"/>
</dbReference>
<gene>
    <name evidence="1" type="ORF">QE152_g6084</name>
</gene>
<dbReference type="AlphaFoldDB" id="A0AAW1MJR6"/>
<evidence type="ECO:0000313" key="2">
    <source>
        <dbReference type="Proteomes" id="UP001458880"/>
    </source>
</evidence>
<reference evidence="1 2" key="1">
    <citation type="journal article" date="2024" name="BMC Genomics">
        <title>De novo assembly and annotation of Popillia japonica's genome with initial clues to its potential as an invasive pest.</title>
        <authorList>
            <person name="Cucini C."/>
            <person name="Boschi S."/>
            <person name="Funari R."/>
            <person name="Cardaioli E."/>
            <person name="Iannotti N."/>
            <person name="Marturano G."/>
            <person name="Paoli F."/>
            <person name="Bruttini M."/>
            <person name="Carapelli A."/>
            <person name="Frati F."/>
            <person name="Nardi F."/>
        </authorList>
    </citation>
    <scope>NUCLEOTIDE SEQUENCE [LARGE SCALE GENOMIC DNA]</scope>
    <source>
        <strain evidence="1">DMR45628</strain>
    </source>
</reference>
<dbReference type="Pfam" id="PF16061">
    <property type="entry name" value="DUF4803"/>
    <property type="match status" value="3"/>
</dbReference>
<accession>A0AAW1MJR6</accession>
<dbReference type="Proteomes" id="UP001458880">
    <property type="component" value="Unassembled WGS sequence"/>
</dbReference>